<dbReference type="Gene3D" id="3.40.50.1240">
    <property type="entry name" value="Phosphoglycerate mutase-like"/>
    <property type="match status" value="1"/>
</dbReference>
<feature type="signal peptide" evidence="18">
    <location>
        <begin position="1"/>
        <end position="22"/>
    </location>
</feature>
<dbReference type="Pfam" id="PF00328">
    <property type="entry name" value="His_Phos_2"/>
    <property type="match status" value="1"/>
</dbReference>
<reference evidence="19 20" key="1">
    <citation type="journal article" date="2016" name="Mol. Biol. Evol.">
        <title>Comparative Genomics of Early-Diverging Mushroom-Forming Fungi Provides Insights into the Origins of Lignocellulose Decay Capabilities.</title>
        <authorList>
            <person name="Nagy L.G."/>
            <person name="Riley R."/>
            <person name="Tritt A."/>
            <person name="Adam C."/>
            <person name="Daum C."/>
            <person name="Floudas D."/>
            <person name="Sun H."/>
            <person name="Yadav J.S."/>
            <person name="Pangilinan J."/>
            <person name="Larsson K.H."/>
            <person name="Matsuura K."/>
            <person name="Barry K."/>
            <person name="Labutti K."/>
            <person name="Kuo R."/>
            <person name="Ohm R.A."/>
            <person name="Bhattacharya S.S."/>
            <person name="Shirouzu T."/>
            <person name="Yoshinaga Y."/>
            <person name="Martin F.M."/>
            <person name="Grigoriev I.V."/>
            <person name="Hibbett D.S."/>
        </authorList>
    </citation>
    <scope>NUCLEOTIDE SEQUENCE [LARGE SCALE GENOMIC DNA]</scope>
    <source>
        <strain evidence="19 20">HHB10207 ss-3</strain>
    </source>
</reference>
<sequence length="455" mass="49495">MFSNIVFALVLFPYFVVDNVIAFKPVTPNLGLAVSISHNLAEYSPYFPSALYSPPPLGCEITQARYCFAYGFDETNFLERHGARFPTASAGAKINATIAKFKNVKRYEDNKLAFLRKYTYDLGYDVLVGFGAAQSYDAGQLAAQRYGSLVSSRDPPFVRASSSSRVVDSSTNWTSGMTRSVSSYADINLQSGFIHNFRGHLTIQPPVVLSEAGNDTLDDSDCPNAGSSDAANAQWLAAYAPPIAARLNAGAPGANLTNADAQISFPSPFCDVFTVEEFELFEYSGDIDKFYDTGYGQQLGRVQGVGYVNELIARLTDRPVTDHTETNTTLDSSSTTFPLNRALYADFSHDNQMIAIYSALGLFRQPAPLNTTKPNSRRTWLASKLVPFSATLVTERLQCGFGKSSGAFVRMLVDDAVQPLEFCGSGDGLCEVQAFVNSQSYARSQGNGDFALCLS</sequence>
<evidence type="ECO:0000256" key="6">
    <source>
        <dbReference type="ARBA" id="ARBA00023180"/>
    </source>
</evidence>
<feature type="chain" id="PRO_5007871993" description="Phytase A" evidence="18">
    <location>
        <begin position="23"/>
        <end position="455"/>
    </location>
</feature>
<evidence type="ECO:0000256" key="4">
    <source>
        <dbReference type="ARBA" id="ARBA00022801"/>
    </source>
</evidence>
<accession>A0A166D5D8</accession>
<evidence type="ECO:0000256" key="1">
    <source>
        <dbReference type="ARBA" id="ARBA00004613"/>
    </source>
</evidence>
<gene>
    <name evidence="19" type="ORF">SISSUDRAFT_1070957</name>
</gene>
<evidence type="ECO:0000256" key="2">
    <source>
        <dbReference type="ARBA" id="ARBA00011245"/>
    </source>
</evidence>
<dbReference type="PIRSF" id="PIRSF000894">
    <property type="entry name" value="Acid_phosphatase"/>
    <property type="match status" value="1"/>
</dbReference>
<dbReference type="EMBL" id="KV428069">
    <property type="protein sequence ID" value="KZT38155.1"/>
    <property type="molecule type" value="Genomic_DNA"/>
</dbReference>
<proteinExistence type="predicted"/>
<comment type="catalytic activity">
    <reaction evidence="13">
        <text>1D-myo-inositol hexakisphosphate + H2O = 1D-myo-inositol 1,2,4,5,6-pentakisphosphate + phosphate</text>
        <dbReference type="Rhea" id="RHEA:16989"/>
        <dbReference type="ChEBI" id="CHEBI:15377"/>
        <dbReference type="ChEBI" id="CHEBI:43474"/>
        <dbReference type="ChEBI" id="CHEBI:57798"/>
        <dbReference type="ChEBI" id="CHEBI:58130"/>
        <dbReference type="EC" id="3.1.3.8"/>
    </reaction>
    <physiologicalReaction direction="left-to-right" evidence="13">
        <dbReference type="Rhea" id="RHEA:16990"/>
    </physiologicalReaction>
</comment>
<dbReference type="STRING" id="1314776.A0A166D5D8"/>
<comment type="subunit">
    <text evidence="2">Monomer.</text>
</comment>
<dbReference type="InterPro" id="IPR033379">
    <property type="entry name" value="Acid_Pase_AS"/>
</dbReference>
<evidence type="ECO:0000313" key="19">
    <source>
        <dbReference type="EMBL" id="KZT38155.1"/>
    </source>
</evidence>
<evidence type="ECO:0000256" key="12">
    <source>
        <dbReference type="ARBA" id="ARBA00043748"/>
    </source>
</evidence>
<evidence type="ECO:0000256" key="7">
    <source>
        <dbReference type="ARBA" id="ARBA00041857"/>
    </source>
</evidence>
<evidence type="ECO:0000256" key="15">
    <source>
        <dbReference type="ARBA" id="ARBA00044262"/>
    </source>
</evidence>
<feature type="active site" description="Proton donor" evidence="16">
    <location>
        <position position="350"/>
    </location>
</feature>
<dbReference type="GO" id="GO:0003993">
    <property type="term" value="F:acid phosphatase activity"/>
    <property type="evidence" value="ECO:0007669"/>
    <property type="project" value="TreeGrafter"/>
</dbReference>
<dbReference type="Proteomes" id="UP000076798">
    <property type="component" value="Unassembled WGS sequence"/>
</dbReference>
<comment type="subcellular location">
    <subcellularLocation>
        <location evidence="1">Secreted</location>
    </subcellularLocation>
</comment>
<keyword evidence="18" id="KW-0732">Signal</keyword>
<dbReference type="InterPro" id="IPR016274">
    <property type="entry name" value="Histidine_acid_Pase_euk"/>
</dbReference>
<evidence type="ECO:0000313" key="20">
    <source>
        <dbReference type="Proteomes" id="UP000076798"/>
    </source>
</evidence>
<dbReference type="CDD" id="cd07061">
    <property type="entry name" value="HP_HAP_like"/>
    <property type="match status" value="1"/>
</dbReference>
<keyword evidence="4" id="KW-0378">Hydrolase</keyword>
<evidence type="ECO:0000256" key="3">
    <source>
        <dbReference type="ARBA" id="ARBA00022525"/>
    </source>
</evidence>
<name>A0A166D5D8_9AGAM</name>
<organism evidence="19 20">
    <name type="scientific">Sistotremastrum suecicum HHB10207 ss-3</name>
    <dbReference type="NCBI Taxonomy" id="1314776"/>
    <lineage>
        <taxon>Eukaryota</taxon>
        <taxon>Fungi</taxon>
        <taxon>Dikarya</taxon>
        <taxon>Basidiomycota</taxon>
        <taxon>Agaricomycotina</taxon>
        <taxon>Agaricomycetes</taxon>
        <taxon>Sistotremastrales</taxon>
        <taxon>Sistotremastraceae</taxon>
        <taxon>Sistotremastrum</taxon>
    </lineage>
</organism>
<dbReference type="InterPro" id="IPR029033">
    <property type="entry name" value="His_PPase_superfam"/>
</dbReference>
<feature type="disulfide bond" evidence="17">
    <location>
        <begin position="423"/>
        <end position="430"/>
    </location>
</feature>
<dbReference type="PANTHER" id="PTHR20963">
    <property type="entry name" value="MULTIPLE INOSITOL POLYPHOSPHATE PHOSPHATASE-RELATED"/>
    <property type="match status" value="1"/>
</dbReference>
<dbReference type="AlphaFoldDB" id="A0A166D5D8"/>
<evidence type="ECO:0000256" key="18">
    <source>
        <dbReference type="SAM" id="SignalP"/>
    </source>
</evidence>
<dbReference type="PROSITE" id="PS00778">
    <property type="entry name" value="HIS_ACID_PHOSPHAT_2"/>
    <property type="match status" value="1"/>
</dbReference>
<dbReference type="SUPFAM" id="SSF53254">
    <property type="entry name" value="Phosphoglycerate mutase-like"/>
    <property type="match status" value="1"/>
</dbReference>
<comment type="catalytic activity">
    <reaction evidence="9">
        <text>1D-myo-inositol 1,2,5,6-tetrakisphosphate + H2O = 1D-myo-inositol 1,2,6-trisphosphate + phosphate</text>
        <dbReference type="Rhea" id="RHEA:77119"/>
        <dbReference type="ChEBI" id="CHEBI:15377"/>
        <dbReference type="ChEBI" id="CHEBI:43474"/>
        <dbReference type="ChEBI" id="CHEBI:195535"/>
        <dbReference type="ChEBI" id="CHEBI:195537"/>
    </reaction>
    <physiologicalReaction direction="left-to-right" evidence="9">
        <dbReference type="Rhea" id="RHEA:77120"/>
    </physiologicalReaction>
</comment>
<dbReference type="PANTHER" id="PTHR20963:SF24">
    <property type="entry name" value="3-PHYTASE B"/>
    <property type="match status" value="1"/>
</dbReference>
<protein>
    <recommendedName>
        <fullName evidence="14">Phytase A</fullName>
    </recommendedName>
    <alternativeName>
        <fullName evidence="15">Histidine acid phosphatase phyA</fullName>
    </alternativeName>
    <alternativeName>
        <fullName evidence="8">Myo-inositol hexakisphosphate phosphohydrolase A</fullName>
    </alternativeName>
    <alternativeName>
        <fullName evidence="7">Myo-inositol-hexaphosphate 3-phosphohydrolase A</fullName>
    </alternativeName>
</protein>
<evidence type="ECO:0000256" key="10">
    <source>
        <dbReference type="ARBA" id="ARBA00043675"/>
    </source>
</evidence>
<evidence type="ECO:0000256" key="8">
    <source>
        <dbReference type="ARBA" id="ARBA00042300"/>
    </source>
</evidence>
<keyword evidence="20" id="KW-1185">Reference proteome</keyword>
<evidence type="ECO:0000256" key="13">
    <source>
        <dbReference type="ARBA" id="ARBA00043788"/>
    </source>
</evidence>
<keyword evidence="3" id="KW-0964">Secreted</keyword>
<keyword evidence="5 17" id="KW-1015">Disulfide bond</keyword>
<evidence type="ECO:0000256" key="5">
    <source>
        <dbReference type="ARBA" id="ARBA00023157"/>
    </source>
</evidence>
<evidence type="ECO:0000256" key="17">
    <source>
        <dbReference type="PIRSR" id="PIRSR000894-2"/>
    </source>
</evidence>
<feature type="active site" description="Nucleophile" evidence="16">
    <location>
        <position position="81"/>
    </location>
</feature>
<dbReference type="GO" id="GO:0005576">
    <property type="term" value="C:extracellular region"/>
    <property type="evidence" value="ECO:0007669"/>
    <property type="project" value="UniProtKB-SubCell"/>
</dbReference>
<comment type="catalytic activity">
    <reaction evidence="11">
        <text>1D-myo-inositol 1,2,6-trisphosphate + H2O = 1D-myo-inositol 1,2-bisphosphate + phosphate</text>
        <dbReference type="Rhea" id="RHEA:77131"/>
        <dbReference type="ChEBI" id="CHEBI:15377"/>
        <dbReference type="ChEBI" id="CHEBI:43474"/>
        <dbReference type="ChEBI" id="CHEBI:195537"/>
        <dbReference type="ChEBI" id="CHEBI:195539"/>
    </reaction>
    <physiologicalReaction direction="left-to-right" evidence="11">
        <dbReference type="Rhea" id="RHEA:77132"/>
    </physiologicalReaction>
</comment>
<evidence type="ECO:0000256" key="9">
    <source>
        <dbReference type="ARBA" id="ARBA00043670"/>
    </source>
</evidence>
<comment type="catalytic activity">
    <reaction evidence="10">
        <text>1D-myo-inositol 1,2-bisphosphate + H2O = 1D-myo-inositol 2-phosphate + phosphate</text>
        <dbReference type="Rhea" id="RHEA:77135"/>
        <dbReference type="ChEBI" id="CHEBI:15377"/>
        <dbReference type="ChEBI" id="CHEBI:43474"/>
        <dbReference type="ChEBI" id="CHEBI:84142"/>
        <dbReference type="ChEBI" id="CHEBI:195539"/>
    </reaction>
    <physiologicalReaction direction="left-to-right" evidence="10">
        <dbReference type="Rhea" id="RHEA:77136"/>
    </physiologicalReaction>
</comment>
<evidence type="ECO:0000256" key="11">
    <source>
        <dbReference type="ARBA" id="ARBA00043721"/>
    </source>
</evidence>
<comment type="catalytic activity">
    <reaction evidence="12">
        <text>1D-myo-inositol 1,2,4,5,6-pentakisphosphate + H2O = 1D-myo-inositol 1,2,5,6-tetrakisphosphate + phosphate</text>
        <dbReference type="Rhea" id="RHEA:77115"/>
        <dbReference type="ChEBI" id="CHEBI:15377"/>
        <dbReference type="ChEBI" id="CHEBI:43474"/>
        <dbReference type="ChEBI" id="CHEBI:57798"/>
        <dbReference type="ChEBI" id="CHEBI:195535"/>
    </reaction>
    <physiologicalReaction direction="left-to-right" evidence="12">
        <dbReference type="Rhea" id="RHEA:77116"/>
    </physiologicalReaction>
</comment>
<dbReference type="GO" id="GO:0016158">
    <property type="term" value="F:inositol hexakisphosphate 3-phosphatase activity"/>
    <property type="evidence" value="ECO:0007669"/>
    <property type="project" value="UniProtKB-EC"/>
</dbReference>
<feature type="disulfide bond" evidence="17">
    <location>
        <begin position="59"/>
        <end position="399"/>
    </location>
</feature>
<dbReference type="InterPro" id="IPR000560">
    <property type="entry name" value="His_Pase_clade-2"/>
</dbReference>
<dbReference type="OrthoDB" id="6509975at2759"/>
<evidence type="ECO:0000256" key="16">
    <source>
        <dbReference type="PIRSR" id="PIRSR000894-1"/>
    </source>
</evidence>
<keyword evidence="6" id="KW-0325">Glycoprotein</keyword>
<evidence type="ECO:0000256" key="14">
    <source>
        <dbReference type="ARBA" id="ARBA00044106"/>
    </source>
</evidence>